<dbReference type="GO" id="GO:0099621">
    <property type="term" value="F:undecaprenyl-phosphate 4-deoxy-4-formamido-L-arabinose transferase activity"/>
    <property type="evidence" value="ECO:0007669"/>
    <property type="project" value="TreeGrafter"/>
</dbReference>
<evidence type="ECO:0000256" key="4">
    <source>
        <dbReference type="ARBA" id="ARBA00022692"/>
    </source>
</evidence>
<dbReference type="AlphaFoldDB" id="A0A367GQS6"/>
<keyword evidence="1" id="KW-1003">Cell membrane</keyword>
<keyword evidence="11" id="KW-1185">Reference proteome</keyword>
<dbReference type="EMBL" id="QGDC01000002">
    <property type="protein sequence ID" value="RCH55824.1"/>
    <property type="molecule type" value="Genomic_DNA"/>
</dbReference>
<protein>
    <recommendedName>
        <fullName evidence="9">Glycosyltransferase 2-like domain-containing protein</fullName>
    </recommendedName>
</protein>
<dbReference type="GO" id="GO:0009103">
    <property type="term" value="P:lipopolysaccharide biosynthetic process"/>
    <property type="evidence" value="ECO:0007669"/>
    <property type="project" value="UniProtKB-KW"/>
</dbReference>
<organism evidence="10 11">
    <name type="scientific">Mucilaginibacter hurinus</name>
    <dbReference type="NCBI Taxonomy" id="2201324"/>
    <lineage>
        <taxon>Bacteria</taxon>
        <taxon>Pseudomonadati</taxon>
        <taxon>Bacteroidota</taxon>
        <taxon>Sphingobacteriia</taxon>
        <taxon>Sphingobacteriales</taxon>
        <taxon>Sphingobacteriaceae</taxon>
        <taxon>Mucilaginibacter</taxon>
    </lineage>
</organism>
<keyword evidence="4 8" id="KW-0812">Transmembrane</keyword>
<keyword evidence="6 8" id="KW-1133">Transmembrane helix</keyword>
<proteinExistence type="predicted"/>
<accession>A0A367GQS6</accession>
<evidence type="ECO:0000256" key="6">
    <source>
        <dbReference type="ARBA" id="ARBA00022989"/>
    </source>
</evidence>
<sequence>MQSQPVYIVTPCFNENTTLLKFLAALNPVLQSAGRQFVVIVVDDASNDATMEMLENFSFSAANVELSIITLKYNHGHQGAIYQGLLYANSLNAQQVIVMDSDGEDDPEAIPQLLDTKYDNADIINVSRGKRNEKLSFRLFYKVYKLIFYVITGSRLDYGNFCRINKKVLECTADLSFTHFAAHLSKQKVKRARIVSDRKPRLDGKSKMKLKNLIHHAFRSFVEYAEELLMVFLKLFIILAFATILVVLYIVYQKLFTDNAILGWASTLSTTLIGIAIMCLGFFVIGILLLNLMSKNNVKGREASYIVIK</sequence>
<dbReference type="InterPro" id="IPR029044">
    <property type="entry name" value="Nucleotide-diphossugar_trans"/>
</dbReference>
<dbReference type="PANTHER" id="PTHR48090">
    <property type="entry name" value="UNDECAPRENYL-PHOSPHATE 4-DEOXY-4-FORMAMIDO-L-ARABINOSE TRANSFERASE-RELATED"/>
    <property type="match status" value="1"/>
</dbReference>
<keyword evidence="5" id="KW-0448">Lipopolysaccharide biosynthesis</keyword>
<dbReference type="InterPro" id="IPR001173">
    <property type="entry name" value="Glyco_trans_2-like"/>
</dbReference>
<dbReference type="SUPFAM" id="SSF53448">
    <property type="entry name" value="Nucleotide-diphospho-sugar transferases"/>
    <property type="match status" value="1"/>
</dbReference>
<dbReference type="Proteomes" id="UP000253209">
    <property type="component" value="Unassembled WGS sequence"/>
</dbReference>
<feature type="domain" description="Glycosyltransferase 2-like" evidence="9">
    <location>
        <begin position="8"/>
        <end position="142"/>
    </location>
</feature>
<gene>
    <name evidence="10" type="ORF">DJ568_03445</name>
</gene>
<name>A0A367GQS6_9SPHI</name>
<dbReference type="GO" id="GO:0005886">
    <property type="term" value="C:plasma membrane"/>
    <property type="evidence" value="ECO:0007669"/>
    <property type="project" value="TreeGrafter"/>
</dbReference>
<feature type="transmembrane region" description="Helical" evidence="8">
    <location>
        <begin position="228"/>
        <end position="252"/>
    </location>
</feature>
<keyword evidence="2" id="KW-0328">Glycosyltransferase</keyword>
<reference evidence="10 11" key="1">
    <citation type="submission" date="2018-05" db="EMBL/GenBank/DDBJ databases">
        <title>Mucilaginibacter hurinus sp. nov., isolated from briquette warehouse soil.</title>
        <authorList>
            <person name="Choi L."/>
        </authorList>
    </citation>
    <scope>NUCLEOTIDE SEQUENCE [LARGE SCALE GENOMIC DNA]</scope>
    <source>
        <strain evidence="10 11">ZR32</strain>
    </source>
</reference>
<keyword evidence="7 8" id="KW-0472">Membrane</keyword>
<dbReference type="Gene3D" id="3.90.550.10">
    <property type="entry name" value="Spore Coat Polysaccharide Biosynthesis Protein SpsA, Chain A"/>
    <property type="match status" value="1"/>
</dbReference>
<dbReference type="Pfam" id="PF00535">
    <property type="entry name" value="Glycos_transf_2"/>
    <property type="match status" value="1"/>
</dbReference>
<evidence type="ECO:0000256" key="7">
    <source>
        <dbReference type="ARBA" id="ARBA00023136"/>
    </source>
</evidence>
<dbReference type="RefSeq" id="WP_114003859.1">
    <property type="nucleotide sequence ID" value="NZ_QGDC01000002.1"/>
</dbReference>
<evidence type="ECO:0000256" key="2">
    <source>
        <dbReference type="ARBA" id="ARBA00022676"/>
    </source>
</evidence>
<comment type="caution">
    <text evidence="10">The sequence shown here is derived from an EMBL/GenBank/DDBJ whole genome shotgun (WGS) entry which is preliminary data.</text>
</comment>
<dbReference type="PANTHER" id="PTHR48090:SF3">
    <property type="entry name" value="UNDECAPRENYL-PHOSPHATE 4-DEOXY-4-FORMAMIDO-L-ARABINOSE TRANSFERASE"/>
    <property type="match status" value="1"/>
</dbReference>
<evidence type="ECO:0000256" key="3">
    <source>
        <dbReference type="ARBA" id="ARBA00022679"/>
    </source>
</evidence>
<evidence type="ECO:0000259" key="9">
    <source>
        <dbReference type="Pfam" id="PF00535"/>
    </source>
</evidence>
<feature type="transmembrane region" description="Helical" evidence="8">
    <location>
        <begin position="272"/>
        <end position="292"/>
    </location>
</feature>
<evidence type="ECO:0000313" key="10">
    <source>
        <dbReference type="EMBL" id="RCH55824.1"/>
    </source>
</evidence>
<keyword evidence="3" id="KW-0808">Transferase</keyword>
<dbReference type="InterPro" id="IPR050256">
    <property type="entry name" value="Glycosyltransferase_2"/>
</dbReference>
<evidence type="ECO:0000313" key="11">
    <source>
        <dbReference type="Proteomes" id="UP000253209"/>
    </source>
</evidence>
<evidence type="ECO:0000256" key="1">
    <source>
        <dbReference type="ARBA" id="ARBA00022475"/>
    </source>
</evidence>
<evidence type="ECO:0000256" key="8">
    <source>
        <dbReference type="SAM" id="Phobius"/>
    </source>
</evidence>
<evidence type="ECO:0000256" key="5">
    <source>
        <dbReference type="ARBA" id="ARBA00022985"/>
    </source>
</evidence>
<dbReference type="OrthoDB" id="9810303at2"/>